<dbReference type="InterPro" id="IPR002176">
    <property type="entry name" value="X-over_junc_endoDNase_RuvC"/>
</dbReference>
<evidence type="ECO:0000256" key="5">
    <source>
        <dbReference type="ARBA" id="ARBA00023172"/>
    </source>
</evidence>
<evidence type="ECO:0000313" key="7">
    <source>
        <dbReference type="EMBL" id="KKU50576.1"/>
    </source>
</evidence>
<dbReference type="InterPro" id="IPR036397">
    <property type="entry name" value="RNaseH_sf"/>
</dbReference>
<accession>A0A0G1R056</accession>
<feature type="non-terminal residue" evidence="7">
    <location>
        <position position="1"/>
    </location>
</feature>
<keyword evidence="6" id="KW-0234">DNA repair</keyword>
<evidence type="ECO:0000256" key="6">
    <source>
        <dbReference type="ARBA" id="ARBA00023204"/>
    </source>
</evidence>
<evidence type="ECO:0000256" key="2">
    <source>
        <dbReference type="ARBA" id="ARBA00022763"/>
    </source>
</evidence>
<dbReference type="GO" id="GO:0006310">
    <property type="term" value="P:DNA recombination"/>
    <property type="evidence" value="ECO:0007669"/>
    <property type="project" value="UniProtKB-KW"/>
</dbReference>
<gene>
    <name evidence="7" type="ORF">UX73_C0020G0001</name>
</gene>
<keyword evidence="7" id="KW-0378">Hydrolase</keyword>
<dbReference type="STRING" id="1619122.UX73_C0020G0001"/>
<dbReference type="GO" id="GO:0006281">
    <property type="term" value="P:DNA repair"/>
    <property type="evidence" value="ECO:0007669"/>
    <property type="project" value="UniProtKB-KW"/>
</dbReference>
<keyword evidence="5" id="KW-0233">DNA recombination</keyword>
<dbReference type="InterPro" id="IPR012337">
    <property type="entry name" value="RNaseH-like_sf"/>
</dbReference>
<evidence type="ECO:0000256" key="1">
    <source>
        <dbReference type="ARBA" id="ARBA00009518"/>
    </source>
</evidence>
<name>A0A0G1R056_UNCKA</name>
<keyword evidence="2" id="KW-0227">DNA damage</keyword>
<dbReference type="Pfam" id="PF02075">
    <property type="entry name" value="RuvC"/>
    <property type="match status" value="1"/>
</dbReference>
<reference evidence="7 8" key="1">
    <citation type="journal article" date="2015" name="Nature">
        <title>rRNA introns, odd ribosomes, and small enigmatic genomes across a large radiation of phyla.</title>
        <authorList>
            <person name="Brown C.T."/>
            <person name="Hug L.A."/>
            <person name="Thomas B.C."/>
            <person name="Sharon I."/>
            <person name="Castelle C.J."/>
            <person name="Singh A."/>
            <person name="Wilkins M.J."/>
            <person name="Williams K.H."/>
            <person name="Banfield J.F."/>
        </authorList>
    </citation>
    <scope>NUCLEOTIDE SEQUENCE [LARGE SCALE GENOMIC DNA]</scope>
</reference>
<keyword evidence="3" id="KW-0460">Magnesium</keyword>
<protein>
    <submittedName>
        <fullName evidence="7">Crossover junction endodeoxyribonuclease RuvC, crossover junction endodeoxyribonuclease RuvC</fullName>
        <ecNumber evidence="7">3.1.22.4</ecNumber>
    </submittedName>
</protein>
<organism evidence="7 8">
    <name type="scientific">candidate division WWE3 bacterium GW2011_GWC1_47_10</name>
    <dbReference type="NCBI Taxonomy" id="1619122"/>
    <lineage>
        <taxon>Bacteria</taxon>
        <taxon>Katanobacteria</taxon>
    </lineage>
</organism>
<evidence type="ECO:0000313" key="8">
    <source>
        <dbReference type="Proteomes" id="UP000034873"/>
    </source>
</evidence>
<evidence type="ECO:0000256" key="4">
    <source>
        <dbReference type="ARBA" id="ARBA00023125"/>
    </source>
</evidence>
<comment type="caution">
    <text evidence="7">The sequence shown here is derived from an EMBL/GenBank/DDBJ whole genome shotgun (WGS) entry which is preliminary data.</text>
</comment>
<dbReference type="GO" id="GO:0004520">
    <property type="term" value="F:DNA endonuclease activity"/>
    <property type="evidence" value="ECO:0007669"/>
    <property type="project" value="InterPro"/>
</dbReference>
<dbReference type="SUPFAM" id="SSF53098">
    <property type="entry name" value="Ribonuclease H-like"/>
    <property type="match status" value="1"/>
</dbReference>
<comment type="similarity">
    <text evidence="1">Belongs to the RuvC family.</text>
</comment>
<proteinExistence type="inferred from homology"/>
<dbReference type="Proteomes" id="UP000034873">
    <property type="component" value="Unassembled WGS sequence"/>
</dbReference>
<dbReference type="GO" id="GO:0016787">
    <property type="term" value="F:hydrolase activity"/>
    <property type="evidence" value="ECO:0007669"/>
    <property type="project" value="UniProtKB-KW"/>
</dbReference>
<dbReference type="GO" id="GO:0003677">
    <property type="term" value="F:DNA binding"/>
    <property type="evidence" value="ECO:0007669"/>
    <property type="project" value="UniProtKB-KW"/>
</dbReference>
<dbReference type="EMBL" id="LCNH01000020">
    <property type="protein sequence ID" value="KKU50576.1"/>
    <property type="molecule type" value="Genomic_DNA"/>
</dbReference>
<dbReference type="EC" id="3.1.22.4" evidence="7"/>
<sequence>RASKKQVQEAVKDNMGLLKIVKPDDANDAVAMALCHIRLNAQKK</sequence>
<dbReference type="Gene3D" id="3.30.420.10">
    <property type="entry name" value="Ribonuclease H-like superfamily/Ribonuclease H"/>
    <property type="match status" value="1"/>
</dbReference>
<dbReference type="AlphaFoldDB" id="A0A0G1R056"/>
<keyword evidence="4" id="KW-0238">DNA-binding</keyword>
<evidence type="ECO:0000256" key="3">
    <source>
        <dbReference type="ARBA" id="ARBA00022842"/>
    </source>
</evidence>